<name>A0A8B0LS69_9VIRU</name>
<organism evidence="1">
    <name type="scientific">uncultured archaeal virus</name>
    <dbReference type="NCBI Taxonomy" id="1960247"/>
    <lineage>
        <taxon>Viruses</taxon>
        <taxon>environmental samples</taxon>
    </lineage>
</organism>
<dbReference type="EMBL" id="MW522971">
    <property type="protein sequence ID" value="QTW05521.1"/>
    <property type="molecule type" value="Genomic_DNA"/>
</dbReference>
<protein>
    <submittedName>
        <fullName evidence="1">Uncharacterized protein</fullName>
    </submittedName>
</protein>
<sequence length="72" mass="8637">MVNNSKKIEEINKKENKIKDELSQEIKKKHQAYTNIKSDKRDVEIIKLNDKINSHREKIQKEIINKHKILSK</sequence>
<reference evidence="1" key="1">
    <citation type="submission" date="2021-01" db="EMBL/GenBank/DDBJ databases">
        <title>Lytic archaeal viruses infect abundant primary producers in Earth s crust.</title>
        <authorList>
            <person name="Rahlff J."/>
            <person name="Turzynski V."/>
            <person name="Esser S.P."/>
            <person name="Monsees I."/>
            <person name="Bornemann T.L.V."/>
            <person name="Figueroa-Gonzalez P.A."/>
            <person name="Schulz F."/>
            <person name="Woyke T."/>
            <person name="Klingl A."/>
            <person name="Moraru C."/>
            <person name="Probst A.J."/>
        </authorList>
    </citation>
    <scope>NUCLEOTIDE SEQUENCE</scope>
</reference>
<accession>A0A8B0LS69</accession>
<proteinExistence type="predicted"/>
<evidence type="ECO:0000313" key="1">
    <source>
        <dbReference type="EMBL" id="QTW05521.1"/>
    </source>
</evidence>